<dbReference type="EMBL" id="LCAV01000002">
    <property type="protein sequence ID" value="KKR99920.1"/>
    <property type="molecule type" value="Genomic_DNA"/>
</dbReference>
<organism evidence="2 3">
    <name type="scientific">Candidatus Magasanikbacteria bacterium GW2011_GWC2_41_17</name>
    <dbReference type="NCBI Taxonomy" id="1619048"/>
    <lineage>
        <taxon>Bacteria</taxon>
        <taxon>Candidatus Magasanikiibacteriota</taxon>
    </lineage>
</organism>
<dbReference type="AlphaFoldDB" id="A0A0G0XSH6"/>
<evidence type="ECO:0000313" key="2">
    <source>
        <dbReference type="EMBL" id="KKR99920.1"/>
    </source>
</evidence>
<dbReference type="PROSITE" id="PS51257">
    <property type="entry name" value="PROKAR_LIPOPROTEIN"/>
    <property type="match status" value="1"/>
</dbReference>
<comment type="caution">
    <text evidence="2">The sequence shown here is derived from an EMBL/GenBank/DDBJ whole genome shotgun (WGS) entry which is preliminary data.</text>
</comment>
<dbReference type="STRING" id="1619048.UU49_C0002G0034"/>
<protein>
    <recommendedName>
        <fullName evidence="4">Lipoprotein</fullName>
    </recommendedName>
</protein>
<name>A0A0G0XSH6_9BACT</name>
<dbReference type="Proteomes" id="UP000034108">
    <property type="component" value="Unassembled WGS sequence"/>
</dbReference>
<keyword evidence="1" id="KW-0732">Signal</keyword>
<gene>
    <name evidence="2" type="ORF">UU49_C0002G0034</name>
</gene>
<feature type="chain" id="PRO_5002535384" description="Lipoprotein" evidence="1">
    <location>
        <begin position="22"/>
        <end position="151"/>
    </location>
</feature>
<sequence>MLRILLAALAVVLFVSIGACATTAALPDMPVSNAALVSGYSPTISHFWCGKFCAVEAGCEEGLVCSCVPVRYDVGVTEGEAFDAAEFMLFGKVAQELRGELFPNLTVEELLRQPHEIREIHGSFNDIILLCGTFPRYNQFGSATEADDTEK</sequence>
<accession>A0A0G0XSH6</accession>
<evidence type="ECO:0000313" key="3">
    <source>
        <dbReference type="Proteomes" id="UP000034108"/>
    </source>
</evidence>
<evidence type="ECO:0000256" key="1">
    <source>
        <dbReference type="SAM" id="SignalP"/>
    </source>
</evidence>
<evidence type="ECO:0008006" key="4">
    <source>
        <dbReference type="Google" id="ProtNLM"/>
    </source>
</evidence>
<reference evidence="2 3" key="1">
    <citation type="journal article" date="2015" name="Nature">
        <title>rRNA introns, odd ribosomes, and small enigmatic genomes across a large radiation of phyla.</title>
        <authorList>
            <person name="Brown C.T."/>
            <person name="Hug L.A."/>
            <person name="Thomas B.C."/>
            <person name="Sharon I."/>
            <person name="Castelle C.J."/>
            <person name="Singh A."/>
            <person name="Wilkins M.J."/>
            <person name="Williams K.H."/>
            <person name="Banfield J.F."/>
        </authorList>
    </citation>
    <scope>NUCLEOTIDE SEQUENCE [LARGE SCALE GENOMIC DNA]</scope>
</reference>
<feature type="signal peptide" evidence="1">
    <location>
        <begin position="1"/>
        <end position="21"/>
    </location>
</feature>
<proteinExistence type="predicted"/>